<comment type="caution">
    <text evidence="2">The sequence shown here is derived from an EMBL/GenBank/DDBJ whole genome shotgun (WGS) entry which is preliminary data.</text>
</comment>
<feature type="non-terminal residue" evidence="2">
    <location>
        <position position="1"/>
    </location>
</feature>
<accession>A0AAN8FQW8</accession>
<dbReference type="Proteomes" id="UP001331761">
    <property type="component" value="Unassembled WGS sequence"/>
</dbReference>
<gene>
    <name evidence="2" type="ORF">GCK32_016418</name>
</gene>
<feature type="compositionally biased region" description="Low complexity" evidence="1">
    <location>
        <begin position="150"/>
        <end position="162"/>
    </location>
</feature>
<keyword evidence="3" id="KW-1185">Reference proteome</keyword>
<evidence type="ECO:0000256" key="1">
    <source>
        <dbReference type="SAM" id="MobiDB-lite"/>
    </source>
</evidence>
<feature type="region of interest" description="Disordered" evidence="1">
    <location>
        <begin position="102"/>
        <end position="162"/>
    </location>
</feature>
<feature type="region of interest" description="Disordered" evidence="1">
    <location>
        <begin position="59"/>
        <end position="88"/>
    </location>
</feature>
<feature type="compositionally biased region" description="Low complexity" evidence="1">
    <location>
        <begin position="61"/>
        <end position="77"/>
    </location>
</feature>
<feature type="compositionally biased region" description="Polar residues" evidence="1">
    <location>
        <begin position="78"/>
        <end position="88"/>
    </location>
</feature>
<dbReference type="AlphaFoldDB" id="A0AAN8FQW8"/>
<feature type="compositionally biased region" description="Basic and acidic residues" evidence="1">
    <location>
        <begin position="120"/>
        <end position="136"/>
    </location>
</feature>
<proteinExistence type="predicted"/>
<evidence type="ECO:0000313" key="2">
    <source>
        <dbReference type="EMBL" id="KAK5984071.1"/>
    </source>
</evidence>
<feature type="compositionally biased region" description="Polar residues" evidence="1">
    <location>
        <begin position="102"/>
        <end position="113"/>
    </location>
</feature>
<sequence length="210" mass="22902">AKALREKLGRNGDGELSVRVANETCSNLTAFHSFLQTINEGLITPVIRRKQFNQPSTLTYNVNDDISFSNDSSSKRSPQTNTNSPSTLVSRGREALEALFVHQQNTSPPNTASGGLARRFNSERGVRGGRESDLVWRRANNQSSSDKKQPSSSSSSSESSSVAASSKRGSCFFPNKAGPTNWSAVNSELKSKQKIAKVCTIHYFFHVISS</sequence>
<reference evidence="2 3" key="1">
    <citation type="submission" date="2019-10" db="EMBL/GenBank/DDBJ databases">
        <title>Assembly and Annotation for the nematode Trichostrongylus colubriformis.</title>
        <authorList>
            <person name="Martin J."/>
        </authorList>
    </citation>
    <scope>NUCLEOTIDE SEQUENCE [LARGE SCALE GENOMIC DNA]</scope>
    <source>
        <strain evidence="2">G859</strain>
        <tissue evidence="2">Whole worm</tissue>
    </source>
</reference>
<name>A0AAN8FQW8_TRICO</name>
<feature type="non-terminal residue" evidence="2">
    <location>
        <position position="210"/>
    </location>
</feature>
<protein>
    <submittedName>
        <fullName evidence="2">Uncharacterized protein</fullName>
    </submittedName>
</protein>
<evidence type="ECO:0000313" key="3">
    <source>
        <dbReference type="Proteomes" id="UP001331761"/>
    </source>
</evidence>
<dbReference type="EMBL" id="WIXE01003290">
    <property type="protein sequence ID" value="KAK5984071.1"/>
    <property type="molecule type" value="Genomic_DNA"/>
</dbReference>
<organism evidence="2 3">
    <name type="scientific">Trichostrongylus colubriformis</name>
    <name type="common">Black scour worm</name>
    <dbReference type="NCBI Taxonomy" id="6319"/>
    <lineage>
        <taxon>Eukaryota</taxon>
        <taxon>Metazoa</taxon>
        <taxon>Ecdysozoa</taxon>
        <taxon>Nematoda</taxon>
        <taxon>Chromadorea</taxon>
        <taxon>Rhabditida</taxon>
        <taxon>Rhabditina</taxon>
        <taxon>Rhabditomorpha</taxon>
        <taxon>Strongyloidea</taxon>
        <taxon>Trichostrongylidae</taxon>
        <taxon>Trichostrongylus</taxon>
    </lineage>
</organism>